<dbReference type="Gene3D" id="3.40.50.1820">
    <property type="entry name" value="alpha/beta hydrolase"/>
    <property type="match status" value="1"/>
</dbReference>
<organism evidence="1 2">
    <name type="scientific">Collinsella intestinalis</name>
    <dbReference type="NCBI Taxonomy" id="147207"/>
    <lineage>
        <taxon>Bacteria</taxon>
        <taxon>Bacillati</taxon>
        <taxon>Actinomycetota</taxon>
        <taxon>Coriobacteriia</taxon>
        <taxon>Coriobacteriales</taxon>
        <taxon>Coriobacteriaceae</taxon>
        <taxon>Collinsella</taxon>
    </lineage>
</organism>
<name>A0A414FY15_9ACTN</name>
<dbReference type="SUPFAM" id="SSF53474">
    <property type="entry name" value="alpha/beta-Hydrolases"/>
    <property type="match status" value="2"/>
</dbReference>
<sequence length="409" mass="45422">MDEKGRLPLKAKPAGNFLEYVRERMDTFDERPLCAVDSLVFSWLSYAHIGPELTRACTVRGIALHELLRAEDFEGMFGSSWDEQGSRDLLFAVCASPRFRTCRLCDLRFRTDKVSEEQFAAMTFRLPDGTSYIAFRGTDSTVVGWKEDFNMTYLSPVPAQEEAAAYLDEVAARTPGELYVGGHSKGGNLAVYAAAMCMPQYRARIKRVFSHDGPGFHREFCAGDPYRRIMPIMEKTVPKSTMIGVVLSEAPDFAPTIVESDGISMFQHNPFLWMVDVGAAEFVRAEGYTASSRFFNATLDAWMDKYTLDERGRFVDALFDVIGVTGATHFSDIMADRKTNVPLMLKAIEGLDDDLQQFVKDVIVSFVKTATVERAADAASGIIGSIKTASPAIDAIKKRAGERGHGEQK</sequence>
<dbReference type="Pfam" id="PF11187">
    <property type="entry name" value="Mbeg1-like"/>
    <property type="match status" value="1"/>
</dbReference>
<proteinExistence type="predicted"/>
<dbReference type="EMBL" id="QSJI01000002">
    <property type="protein sequence ID" value="RHD56509.1"/>
    <property type="molecule type" value="Genomic_DNA"/>
</dbReference>
<reference evidence="1 2" key="1">
    <citation type="submission" date="2018-08" db="EMBL/GenBank/DDBJ databases">
        <title>A genome reference for cultivated species of the human gut microbiota.</title>
        <authorList>
            <person name="Zou Y."/>
            <person name="Xue W."/>
            <person name="Luo G."/>
        </authorList>
    </citation>
    <scope>NUCLEOTIDE SEQUENCE [LARGE SCALE GENOMIC DNA]</scope>
    <source>
        <strain evidence="1 2">AM30-5LB</strain>
    </source>
</reference>
<accession>A0A414FY15</accession>
<dbReference type="InterPro" id="IPR024499">
    <property type="entry name" value="Mbeg1-like"/>
</dbReference>
<comment type="caution">
    <text evidence="1">The sequence shown here is derived from an EMBL/GenBank/DDBJ whole genome shotgun (WGS) entry which is preliminary data.</text>
</comment>
<dbReference type="AlphaFoldDB" id="A0A414FY15"/>
<protein>
    <submittedName>
        <fullName evidence="1">DUF2974 domain-containing protein</fullName>
    </submittedName>
</protein>
<dbReference type="Proteomes" id="UP000286050">
    <property type="component" value="Unassembled WGS sequence"/>
</dbReference>
<evidence type="ECO:0000313" key="1">
    <source>
        <dbReference type="EMBL" id="RHD56509.1"/>
    </source>
</evidence>
<evidence type="ECO:0000313" key="2">
    <source>
        <dbReference type="Proteomes" id="UP000286050"/>
    </source>
</evidence>
<gene>
    <name evidence="1" type="ORF">DW787_02895</name>
</gene>
<dbReference type="RefSeq" id="WP_118271563.1">
    <property type="nucleotide sequence ID" value="NZ_QSJI01000002.1"/>
</dbReference>
<dbReference type="InterPro" id="IPR029058">
    <property type="entry name" value="AB_hydrolase_fold"/>
</dbReference>